<dbReference type="InParanoid" id="A0A1X7VV55"/>
<reference evidence="2" key="2">
    <citation type="submission" date="2017-05" db="UniProtKB">
        <authorList>
            <consortium name="EnsemblMetazoa"/>
        </authorList>
    </citation>
    <scope>IDENTIFICATION</scope>
</reference>
<reference evidence="3" key="1">
    <citation type="journal article" date="2010" name="Nature">
        <title>The Amphimedon queenslandica genome and the evolution of animal complexity.</title>
        <authorList>
            <person name="Srivastava M."/>
            <person name="Simakov O."/>
            <person name="Chapman J."/>
            <person name="Fahey B."/>
            <person name="Gauthier M.E."/>
            <person name="Mitros T."/>
            <person name="Richards G.S."/>
            <person name="Conaco C."/>
            <person name="Dacre M."/>
            <person name="Hellsten U."/>
            <person name="Larroux C."/>
            <person name="Putnam N.H."/>
            <person name="Stanke M."/>
            <person name="Adamska M."/>
            <person name="Darling A."/>
            <person name="Degnan S.M."/>
            <person name="Oakley T.H."/>
            <person name="Plachetzki D.C."/>
            <person name="Zhai Y."/>
            <person name="Adamski M."/>
            <person name="Calcino A."/>
            <person name="Cummins S.F."/>
            <person name="Goodstein D.M."/>
            <person name="Harris C."/>
            <person name="Jackson D.J."/>
            <person name="Leys S.P."/>
            <person name="Shu S."/>
            <person name="Woodcroft B.J."/>
            <person name="Vervoort M."/>
            <person name="Kosik K.S."/>
            <person name="Manning G."/>
            <person name="Degnan B.M."/>
            <person name="Rokhsar D.S."/>
        </authorList>
    </citation>
    <scope>NUCLEOTIDE SEQUENCE [LARGE SCALE GENOMIC DNA]</scope>
</reference>
<gene>
    <name evidence="2" type="primary">100636310</name>
</gene>
<feature type="region of interest" description="Disordered" evidence="1">
    <location>
        <begin position="1"/>
        <end position="34"/>
    </location>
</feature>
<evidence type="ECO:0000313" key="3">
    <source>
        <dbReference type="Proteomes" id="UP000007879"/>
    </source>
</evidence>
<sequence length="302" mass="34473">MPKKKKSGGKKSKGGKKGKKYSLPADAYRPPPLTPEESLHECLRRTRWWLEEEEASIKSYLTKWGQESMSTEDFQVAMRYLQIPVSSQQFQLLIKYLDPLRTGSLHIKLLTNIMKKTDQELLNIAYTTTLIDPPVAEVTQTDKKGKKKDDGEKEPSKKSKKGDPCLRCGIALMEPPLEYEPKFVQVQLTLATFRDFSRHPAHFAVTVTTGTTIHGLIDTISSHLHKSVTMIAIFSKHSCSKESYLNPSWTLSDCGLEGSNFEYEPNRYQLYYDYIPEFHCPILMADNAMRNVSPILKKKLHS</sequence>
<dbReference type="AlphaFoldDB" id="A0A1X7VV55"/>
<feature type="compositionally biased region" description="Basic residues" evidence="1">
    <location>
        <begin position="1"/>
        <end position="20"/>
    </location>
</feature>
<name>A0A1X7VV55_AMPQE</name>
<proteinExistence type="predicted"/>
<evidence type="ECO:0000256" key="1">
    <source>
        <dbReference type="SAM" id="MobiDB-lite"/>
    </source>
</evidence>
<dbReference type="EnsemblMetazoa" id="XM_003382489.3">
    <property type="protein sequence ID" value="XP_003382537.1"/>
    <property type="gene ID" value="LOC100636310"/>
</dbReference>
<feature type="region of interest" description="Disordered" evidence="1">
    <location>
        <begin position="137"/>
        <end position="163"/>
    </location>
</feature>
<dbReference type="STRING" id="400682.A0A1X7VV55"/>
<organism evidence="2">
    <name type="scientific">Amphimedon queenslandica</name>
    <name type="common">Sponge</name>
    <dbReference type="NCBI Taxonomy" id="400682"/>
    <lineage>
        <taxon>Eukaryota</taxon>
        <taxon>Metazoa</taxon>
        <taxon>Porifera</taxon>
        <taxon>Demospongiae</taxon>
        <taxon>Heteroscleromorpha</taxon>
        <taxon>Haplosclerida</taxon>
        <taxon>Niphatidae</taxon>
        <taxon>Amphimedon</taxon>
    </lineage>
</organism>
<keyword evidence="3" id="KW-1185">Reference proteome</keyword>
<dbReference type="EnsemblMetazoa" id="Aqu2.1.44217_001">
    <property type="protein sequence ID" value="Aqu2.1.44217_001"/>
    <property type="gene ID" value="Aqu2.1.44217"/>
</dbReference>
<feature type="compositionally biased region" description="Basic and acidic residues" evidence="1">
    <location>
        <begin position="140"/>
        <end position="163"/>
    </location>
</feature>
<evidence type="ECO:0000313" key="2">
    <source>
        <dbReference type="EnsemblMetazoa" id="Aqu2.1.44217_001"/>
    </source>
</evidence>
<dbReference type="KEGG" id="aqu:100636310"/>
<accession>A0A1X7VV55</accession>
<dbReference type="Proteomes" id="UP000007879">
    <property type="component" value="Unassembled WGS sequence"/>
</dbReference>
<dbReference type="OMA" id="QESMSTE"/>
<protein>
    <submittedName>
        <fullName evidence="2">Uncharacterized protein</fullName>
    </submittedName>
</protein>